<keyword evidence="3" id="KW-1185">Reference proteome</keyword>
<reference evidence="3" key="1">
    <citation type="submission" date="2020-01" db="EMBL/GenBank/DDBJ databases">
        <title>Sphingomonas sp. strain CSW-10.</title>
        <authorList>
            <person name="Chen W.-M."/>
        </authorList>
    </citation>
    <scope>NUCLEOTIDE SEQUENCE [LARGE SCALE GENOMIC DNA]</scope>
    <source>
        <strain evidence="3">NST-5</strain>
    </source>
</reference>
<dbReference type="SUPFAM" id="SSF49299">
    <property type="entry name" value="PKD domain"/>
    <property type="match status" value="2"/>
</dbReference>
<dbReference type="PROSITE" id="PS51257">
    <property type="entry name" value="PROKAR_LIPOPROTEIN"/>
    <property type="match status" value="1"/>
</dbReference>
<evidence type="ECO:0000259" key="1">
    <source>
        <dbReference type="SMART" id="SM00089"/>
    </source>
</evidence>
<dbReference type="Pfam" id="PF18911">
    <property type="entry name" value="PKD_4"/>
    <property type="match status" value="1"/>
</dbReference>
<dbReference type="InterPro" id="IPR022409">
    <property type="entry name" value="PKD/Chitinase_dom"/>
</dbReference>
<dbReference type="CDD" id="cd00146">
    <property type="entry name" value="PKD"/>
    <property type="match status" value="1"/>
</dbReference>
<dbReference type="EMBL" id="JAABLM010000002">
    <property type="protein sequence ID" value="NBL64100.1"/>
    <property type="molecule type" value="Genomic_DNA"/>
</dbReference>
<evidence type="ECO:0000313" key="3">
    <source>
        <dbReference type="Proteomes" id="UP000798602"/>
    </source>
</evidence>
<feature type="domain" description="PKD/Chitinase" evidence="1">
    <location>
        <begin position="38"/>
        <end position="112"/>
    </location>
</feature>
<comment type="caution">
    <text evidence="2">The sequence shown here is derived from an EMBL/GenBank/DDBJ whole genome shotgun (WGS) entry which is preliminary data.</text>
</comment>
<protein>
    <recommendedName>
        <fullName evidence="1">PKD/Chitinase domain-containing protein</fullName>
    </recommendedName>
</protein>
<accession>A0ABW9Z7L4</accession>
<dbReference type="Proteomes" id="UP000798602">
    <property type="component" value="Unassembled WGS sequence"/>
</dbReference>
<dbReference type="InterPro" id="IPR013783">
    <property type="entry name" value="Ig-like_fold"/>
</dbReference>
<sequence>MKNFKYIIGLFLLFAIGCSDDNNDLGFVENAESPKNISALFTITQDNSGLVTIRPNGEGATQYKVDFGDGTPQSEIFLPGQTVNHSYAEGNYTVSITATGINGKETVYTQPLTVSFLAPTDLDLVVNPENGNPFQLNFSATANLETYFEIYFGEDPDQEPVQFNEGQTVSHTYANIGTYQVRLIAYSGGSATTEIIEEITIFNPLILPLNFESTTLNYAFGDFGGTFSEVVNNPAPSEFNASSRVGRHVKNNGAETWGGTTIALDEPVDFSTMTKISMKVWSPVAGAVVKLKFENLNDANIAMEVDQTTTVANGWETLVYDFGTVNNDNAYQRIALFFDFGNNGNGANYYFDDIKLTSGEAVLELPVTFENNSINYNFTNFGGAGAGPVANPNPSGINNSANVAVFNKPNGAETWAGTFLTFPDALDFSVLQKIKMKVWSPQSGITVMMKLENADASQFVEVPVVNSVANGWEELTFDFTGINTANQYVKIVLFFDFNVAGNGASYYFDDIKLSN</sequence>
<proteinExistence type="predicted"/>
<gene>
    <name evidence="2" type="ORF">GV828_02670</name>
</gene>
<dbReference type="InterPro" id="IPR000601">
    <property type="entry name" value="PKD_dom"/>
</dbReference>
<dbReference type="Gene3D" id="2.60.40.10">
    <property type="entry name" value="Immunoglobulins"/>
    <property type="match status" value="2"/>
</dbReference>
<feature type="domain" description="PKD/Chitinase" evidence="1">
    <location>
        <begin position="121"/>
        <end position="204"/>
    </location>
</feature>
<dbReference type="InterPro" id="IPR035986">
    <property type="entry name" value="PKD_dom_sf"/>
</dbReference>
<evidence type="ECO:0000313" key="2">
    <source>
        <dbReference type="EMBL" id="NBL64100.1"/>
    </source>
</evidence>
<dbReference type="Gene3D" id="2.60.120.260">
    <property type="entry name" value="Galactose-binding domain-like"/>
    <property type="match status" value="2"/>
</dbReference>
<organism evidence="2 3">
    <name type="scientific">Flavobacterium ichthyis</name>
    <dbReference type="NCBI Taxonomy" id="2698827"/>
    <lineage>
        <taxon>Bacteria</taxon>
        <taxon>Pseudomonadati</taxon>
        <taxon>Bacteroidota</taxon>
        <taxon>Flavobacteriia</taxon>
        <taxon>Flavobacteriales</taxon>
        <taxon>Flavobacteriaceae</taxon>
        <taxon>Flavobacterium</taxon>
    </lineage>
</organism>
<name>A0ABW9Z7L4_9FLAO</name>
<dbReference type="SMART" id="SM00089">
    <property type="entry name" value="PKD"/>
    <property type="match status" value="2"/>
</dbReference>
<dbReference type="SUPFAM" id="SSF49785">
    <property type="entry name" value="Galactose-binding domain-like"/>
    <property type="match status" value="1"/>
</dbReference>
<dbReference type="RefSeq" id="WP_166535918.1">
    <property type="nucleotide sequence ID" value="NZ_JAABLM010000002.1"/>
</dbReference>
<dbReference type="InterPro" id="IPR008979">
    <property type="entry name" value="Galactose-bd-like_sf"/>
</dbReference>